<protein>
    <submittedName>
        <fullName evidence="4">T9SS type A sorting domain-containing protein</fullName>
    </submittedName>
</protein>
<keyword evidence="5" id="KW-1185">Reference proteome</keyword>
<name>A0A5C6ZJ59_9FLAO</name>
<evidence type="ECO:0000256" key="1">
    <source>
        <dbReference type="ARBA" id="ARBA00022729"/>
    </source>
</evidence>
<dbReference type="InterPro" id="IPR011047">
    <property type="entry name" value="Quinoprotein_ADH-like_sf"/>
</dbReference>
<dbReference type="AlphaFoldDB" id="A0A5C6ZJ59"/>
<evidence type="ECO:0000256" key="2">
    <source>
        <dbReference type="SAM" id="SignalP"/>
    </source>
</evidence>
<evidence type="ECO:0000313" key="5">
    <source>
        <dbReference type="Proteomes" id="UP000321578"/>
    </source>
</evidence>
<dbReference type="SUPFAM" id="SSF50998">
    <property type="entry name" value="Quinoprotein alcohol dehydrogenase-like"/>
    <property type="match status" value="1"/>
</dbReference>
<evidence type="ECO:0000313" key="4">
    <source>
        <dbReference type="EMBL" id="TXD90298.1"/>
    </source>
</evidence>
<feature type="domain" description="Secretion system C-terminal sorting" evidence="3">
    <location>
        <begin position="457"/>
        <end position="521"/>
    </location>
</feature>
<organism evidence="4 5">
    <name type="scientific">Subsaximicrobium wynnwilliamsii</name>
    <dbReference type="NCBI Taxonomy" id="291179"/>
    <lineage>
        <taxon>Bacteria</taxon>
        <taxon>Pseudomonadati</taxon>
        <taxon>Bacteroidota</taxon>
        <taxon>Flavobacteriia</taxon>
        <taxon>Flavobacteriales</taxon>
        <taxon>Flavobacteriaceae</taxon>
        <taxon>Subsaximicrobium</taxon>
    </lineage>
</organism>
<feature type="signal peptide" evidence="2">
    <location>
        <begin position="1"/>
        <end position="19"/>
    </location>
</feature>
<keyword evidence="1 2" id="KW-0732">Signal</keyword>
<dbReference type="OrthoDB" id="9811934at2"/>
<dbReference type="EMBL" id="VORO01000004">
    <property type="protein sequence ID" value="TXD90298.1"/>
    <property type="molecule type" value="Genomic_DNA"/>
</dbReference>
<comment type="caution">
    <text evidence="4">The sequence shown here is derived from an EMBL/GenBank/DDBJ whole genome shotgun (WGS) entry which is preliminary data.</text>
</comment>
<feature type="chain" id="PRO_5022872451" evidence="2">
    <location>
        <begin position="20"/>
        <end position="529"/>
    </location>
</feature>
<dbReference type="RefSeq" id="WP_147085691.1">
    <property type="nucleotide sequence ID" value="NZ_VORM01000004.1"/>
</dbReference>
<sequence length="529" mass="56296">MKTTITLLIFFIGMASVFAQDPAILWQNTIGGSASDEVLSISPTSDGGYILGGESLSNISGDKTEDSNGSWDIWIVKTNETGALEWEKTIGGNNFDGLGSICQTDDGGYLVTADSDSNISGDKTENSNGSSDYWILKLDATGTIVWQHTYGGGNTDYGPKGLQTIDGGYMVVGSSNSGVSGDKTDPSKGEDDIWVLKLDQNGAIVWQKTIGGNSFDIFSSIAFANDGGYIINTASSSNISGNKSENVIGSDDYWVINLSAEGNVRWDKTLGGTELDFGVDAIATLDGGFLVGGYSNSPISGNKSEDPVGDLDYWVVKLDSDGALIWDRTLGRNYDDLLTDIVELEEGSFLITGSSEADGTGNRTEPSMGLVDNWFVNLNALGVITGQKIIGGDLSDFPANVALRPDGGFVVATTSNSNIAGDKMQASQGAYDYWIYKMDSAFLGLIDIAVTKTILCYPNPNQGNFKIDLGKTYAKVTFQITDITGKIISTSKYASVKTVEMEFDAPAGIYLVDVSLNHGGSKSFKIIKY</sequence>
<gene>
    <name evidence="4" type="ORF">ESY86_06060</name>
</gene>
<reference evidence="4 5" key="1">
    <citation type="submission" date="2019-08" db="EMBL/GenBank/DDBJ databases">
        <title>Genomes of Subsaximicrobium wynnwilliamsii strains.</title>
        <authorList>
            <person name="Bowman J.P."/>
        </authorList>
    </citation>
    <scope>NUCLEOTIDE SEQUENCE [LARGE SCALE GENOMIC DNA]</scope>
    <source>
        <strain evidence="4 5">2-80-2</strain>
    </source>
</reference>
<evidence type="ECO:0000259" key="3">
    <source>
        <dbReference type="Pfam" id="PF18962"/>
    </source>
</evidence>
<dbReference type="PANTHER" id="PTHR42754:SF1">
    <property type="entry name" value="LIPOPROTEIN"/>
    <property type="match status" value="1"/>
</dbReference>
<dbReference type="Pfam" id="PF18962">
    <property type="entry name" value="Por_Secre_tail"/>
    <property type="match status" value="1"/>
</dbReference>
<dbReference type="PANTHER" id="PTHR42754">
    <property type="entry name" value="ENDOGLUCANASE"/>
    <property type="match status" value="1"/>
</dbReference>
<dbReference type="InterPro" id="IPR026444">
    <property type="entry name" value="Secre_tail"/>
</dbReference>
<accession>A0A5C6ZJ59</accession>
<proteinExistence type="predicted"/>
<dbReference type="Proteomes" id="UP000321578">
    <property type="component" value="Unassembled WGS sequence"/>
</dbReference>
<dbReference type="NCBIfam" id="TIGR04183">
    <property type="entry name" value="Por_Secre_tail"/>
    <property type="match status" value="1"/>
</dbReference>